<reference evidence="1" key="2">
    <citation type="submission" date="2020-11" db="EMBL/GenBank/DDBJ databases">
        <authorList>
            <person name="McCartney M.A."/>
            <person name="Auch B."/>
            <person name="Kono T."/>
            <person name="Mallez S."/>
            <person name="Becker A."/>
            <person name="Gohl D.M."/>
            <person name="Silverstein K.A.T."/>
            <person name="Koren S."/>
            <person name="Bechman K.B."/>
            <person name="Herman A."/>
            <person name="Abrahante J.E."/>
            <person name="Garbe J."/>
        </authorList>
    </citation>
    <scope>NUCLEOTIDE SEQUENCE</scope>
    <source>
        <strain evidence="1">Duluth1</strain>
        <tissue evidence="1">Whole animal</tissue>
    </source>
</reference>
<accession>A0A9D4M0R8</accession>
<name>A0A9D4M0R8_DREPO</name>
<proteinExistence type="predicted"/>
<organism evidence="1 2">
    <name type="scientific">Dreissena polymorpha</name>
    <name type="common">Zebra mussel</name>
    <name type="synonym">Mytilus polymorpha</name>
    <dbReference type="NCBI Taxonomy" id="45954"/>
    <lineage>
        <taxon>Eukaryota</taxon>
        <taxon>Metazoa</taxon>
        <taxon>Spiralia</taxon>
        <taxon>Lophotrochozoa</taxon>
        <taxon>Mollusca</taxon>
        <taxon>Bivalvia</taxon>
        <taxon>Autobranchia</taxon>
        <taxon>Heteroconchia</taxon>
        <taxon>Euheterodonta</taxon>
        <taxon>Imparidentia</taxon>
        <taxon>Neoheterodontei</taxon>
        <taxon>Myida</taxon>
        <taxon>Dreissenoidea</taxon>
        <taxon>Dreissenidae</taxon>
        <taxon>Dreissena</taxon>
    </lineage>
</organism>
<keyword evidence="2" id="KW-1185">Reference proteome</keyword>
<gene>
    <name evidence="1" type="ORF">DPMN_031318</name>
</gene>
<evidence type="ECO:0000313" key="1">
    <source>
        <dbReference type="EMBL" id="KAH3868178.1"/>
    </source>
</evidence>
<dbReference type="EMBL" id="JAIWYP010000002">
    <property type="protein sequence ID" value="KAH3868178.1"/>
    <property type="molecule type" value="Genomic_DNA"/>
</dbReference>
<dbReference type="AlphaFoldDB" id="A0A9D4M0R8"/>
<dbReference type="Proteomes" id="UP000828390">
    <property type="component" value="Unassembled WGS sequence"/>
</dbReference>
<reference evidence="1" key="1">
    <citation type="journal article" date="2019" name="bioRxiv">
        <title>The Genome of the Zebra Mussel, Dreissena polymorpha: A Resource for Invasive Species Research.</title>
        <authorList>
            <person name="McCartney M.A."/>
            <person name="Auch B."/>
            <person name="Kono T."/>
            <person name="Mallez S."/>
            <person name="Zhang Y."/>
            <person name="Obille A."/>
            <person name="Becker A."/>
            <person name="Abrahante J.E."/>
            <person name="Garbe J."/>
            <person name="Badalamenti J.P."/>
            <person name="Herman A."/>
            <person name="Mangelson H."/>
            <person name="Liachko I."/>
            <person name="Sullivan S."/>
            <person name="Sone E.D."/>
            <person name="Koren S."/>
            <person name="Silverstein K.A.T."/>
            <person name="Beckman K.B."/>
            <person name="Gohl D.M."/>
        </authorList>
    </citation>
    <scope>NUCLEOTIDE SEQUENCE</scope>
    <source>
        <strain evidence="1">Duluth1</strain>
        <tissue evidence="1">Whole animal</tissue>
    </source>
</reference>
<comment type="caution">
    <text evidence="1">The sequence shown here is derived from an EMBL/GenBank/DDBJ whole genome shotgun (WGS) entry which is preliminary data.</text>
</comment>
<sequence>MVYLSSAVNGITLSVVNGMFRISAETTTMLWEIILSPVQVNKWFYFEINWTEMFGLQLFIDGVLIRSEVAGIGTECKSVSLFDR</sequence>
<protein>
    <submittedName>
        <fullName evidence="1">Uncharacterized protein</fullName>
    </submittedName>
</protein>
<evidence type="ECO:0000313" key="2">
    <source>
        <dbReference type="Proteomes" id="UP000828390"/>
    </source>
</evidence>